<accession>A0A2R6Y107</accession>
<sequence length="282" mass="31525">MMRKGRDSFRKRGFIRRIGVMKILTALSMVITIILTMDISTFLFAAPDKIPPLPEDRFPLKPSDLEPSDLVPSELENEKNPSVHETVYSDVYASKEDIGIQVMITSGSFPSEPEVGGFTIEVDGIKGDHLEVDKVYHDTSELRNVPMAKIGLQNVELTGLHLYKNLTLEDGGQMHLRIRTKSPNDKVIISGTGFLSNHLEVFTSEMYAKKLIAKVLFLPIVLNDYWSTAPEEDLLIRLGGTLRVPIEANRMKLNTHVLTAKKMTISNMVLEIGEGHLVSNIP</sequence>
<evidence type="ECO:0000256" key="1">
    <source>
        <dbReference type="SAM" id="MobiDB-lite"/>
    </source>
</evidence>
<comment type="caution">
    <text evidence="2">The sequence shown here is derived from an EMBL/GenBank/DDBJ whole genome shotgun (WGS) entry which is preliminary data.</text>
</comment>
<evidence type="ECO:0000313" key="2">
    <source>
        <dbReference type="EMBL" id="PTQ56366.1"/>
    </source>
</evidence>
<reference evidence="3" key="1">
    <citation type="journal article" date="2018" name="Sci. Rep.">
        <title>Lignite coal burning seam in the remote Altai Mountains harbors a hydrogen-driven thermophilic microbial community.</title>
        <authorList>
            <person name="Kadnikov V.V."/>
            <person name="Mardanov A.V."/>
            <person name="Ivasenko D.A."/>
            <person name="Antsiferov D.V."/>
            <person name="Beletsky A.V."/>
            <person name="Karnachuk O.V."/>
            <person name="Ravin N.V."/>
        </authorList>
    </citation>
    <scope>NUCLEOTIDE SEQUENCE [LARGE SCALE GENOMIC DNA]</scope>
</reference>
<proteinExistence type="predicted"/>
<name>A0A2R6Y107_9BACL</name>
<feature type="region of interest" description="Disordered" evidence="1">
    <location>
        <begin position="55"/>
        <end position="79"/>
    </location>
</feature>
<gene>
    <name evidence="2" type="ORF">BSOLF_0301</name>
</gene>
<protein>
    <submittedName>
        <fullName evidence="2">Uncharacterized protein</fullName>
    </submittedName>
</protein>
<evidence type="ECO:0000313" key="3">
    <source>
        <dbReference type="Proteomes" id="UP000244338"/>
    </source>
</evidence>
<dbReference type="EMBL" id="PEBX01000031">
    <property type="protein sequence ID" value="PTQ56366.1"/>
    <property type="molecule type" value="Genomic_DNA"/>
</dbReference>
<dbReference type="AlphaFoldDB" id="A0A2R6Y107"/>
<organism evidence="2 3">
    <name type="scientific">Candidatus Carbonibacillus altaicus</name>
    <dbReference type="NCBI Taxonomy" id="2163959"/>
    <lineage>
        <taxon>Bacteria</taxon>
        <taxon>Bacillati</taxon>
        <taxon>Bacillota</taxon>
        <taxon>Bacilli</taxon>
        <taxon>Bacillales</taxon>
        <taxon>Candidatus Carbonibacillus</taxon>
    </lineage>
</organism>
<dbReference type="Proteomes" id="UP000244338">
    <property type="component" value="Unassembled WGS sequence"/>
</dbReference>